<protein>
    <submittedName>
        <fullName evidence="1">Uncharacterized protein</fullName>
    </submittedName>
</protein>
<gene>
    <name evidence="1" type="ORF">SAMN06265220_1011077</name>
</gene>
<reference evidence="1 2" key="1">
    <citation type="submission" date="2017-05" db="EMBL/GenBank/DDBJ databases">
        <authorList>
            <person name="Varghese N."/>
            <person name="Submissions S."/>
        </authorList>
    </citation>
    <scope>NUCLEOTIDE SEQUENCE [LARGE SCALE GENOMIC DNA]</scope>
    <source>
        <strain evidence="1 2">DSM 29982</strain>
    </source>
</reference>
<name>A0A521BKH8_9FLAO</name>
<dbReference type="AlphaFoldDB" id="A0A521BKH8"/>
<dbReference type="RefSeq" id="WP_162615488.1">
    <property type="nucleotide sequence ID" value="NZ_CP043612.1"/>
</dbReference>
<sequence>MNRDADTIGYSHLFGMKKYDKYVVDEIELRLSKIFPYWYKQIKNA</sequence>
<organism evidence="1 2">
    <name type="scientific">Flavobacterium nitrogenifigens</name>
    <dbReference type="NCBI Taxonomy" id="1617283"/>
    <lineage>
        <taxon>Bacteria</taxon>
        <taxon>Pseudomonadati</taxon>
        <taxon>Bacteroidota</taxon>
        <taxon>Flavobacteriia</taxon>
        <taxon>Flavobacteriales</taxon>
        <taxon>Flavobacteriaceae</taxon>
        <taxon>Flavobacterium</taxon>
    </lineage>
</organism>
<evidence type="ECO:0000313" key="2">
    <source>
        <dbReference type="Proteomes" id="UP000319267"/>
    </source>
</evidence>
<proteinExistence type="predicted"/>
<dbReference type="EMBL" id="FXTQ01000001">
    <property type="protein sequence ID" value="SMO47668.1"/>
    <property type="molecule type" value="Genomic_DNA"/>
</dbReference>
<accession>A0A521BKH8</accession>
<dbReference type="Proteomes" id="UP000319267">
    <property type="component" value="Unassembled WGS sequence"/>
</dbReference>
<evidence type="ECO:0000313" key="1">
    <source>
        <dbReference type="EMBL" id="SMO47668.1"/>
    </source>
</evidence>
<keyword evidence="2" id="KW-1185">Reference proteome</keyword>